<dbReference type="Proteomes" id="UP000003900">
    <property type="component" value="Unassembled WGS sequence"/>
</dbReference>
<accession>H3SN38</accession>
<dbReference type="OrthoDB" id="9762826at2"/>
<evidence type="ECO:0000313" key="3">
    <source>
        <dbReference type="Proteomes" id="UP000003900"/>
    </source>
</evidence>
<keyword evidence="2" id="KW-0808">Transferase</keyword>
<evidence type="ECO:0000256" key="1">
    <source>
        <dbReference type="SAM" id="Phobius"/>
    </source>
</evidence>
<comment type="caution">
    <text evidence="2">The sequence shown here is derived from an EMBL/GenBank/DDBJ whole genome shotgun (WGS) entry which is preliminary data.</text>
</comment>
<evidence type="ECO:0000313" key="2">
    <source>
        <dbReference type="EMBL" id="EHQ59523.1"/>
    </source>
</evidence>
<feature type="transmembrane region" description="Helical" evidence="1">
    <location>
        <begin position="12"/>
        <end position="31"/>
    </location>
</feature>
<dbReference type="GO" id="GO:0016301">
    <property type="term" value="F:kinase activity"/>
    <property type="evidence" value="ECO:0007669"/>
    <property type="project" value="UniProtKB-KW"/>
</dbReference>
<proteinExistence type="predicted"/>
<dbReference type="EMBL" id="AHKH01000122">
    <property type="protein sequence ID" value="EHQ59523.1"/>
    <property type="molecule type" value="Genomic_DNA"/>
</dbReference>
<dbReference type="AlphaFoldDB" id="H3SN38"/>
<name>H3SN38_9BACL</name>
<dbReference type="STRING" id="1131935.PDENDC454_24929"/>
<keyword evidence="1" id="KW-1133">Transmembrane helix</keyword>
<gene>
    <name evidence="2" type="ORF">PDENDC454_24929</name>
</gene>
<organism evidence="2 3">
    <name type="scientific">Paenibacillus dendritiformis C454</name>
    <dbReference type="NCBI Taxonomy" id="1131935"/>
    <lineage>
        <taxon>Bacteria</taxon>
        <taxon>Bacillati</taxon>
        <taxon>Bacillota</taxon>
        <taxon>Bacilli</taxon>
        <taxon>Bacillales</taxon>
        <taxon>Paenibacillaceae</taxon>
        <taxon>Paenibacillus</taxon>
    </lineage>
</organism>
<keyword evidence="3" id="KW-1185">Reference proteome</keyword>
<keyword evidence="2" id="KW-0418">Kinase</keyword>
<protein>
    <submittedName>
        <fullName evidence="2">Putative sensor histidine kinase SrrB</fullName>
    </submittedName>
</protein>
<dbReference type="PATRIC" id="fig|1131935.3.peg.5186"/>
<keyword evidence="1" id="KW-0472">Membrane</keyword>
<sequence length="117" mass="13396">MNKLGRKLFISILVSVLLIFVMFMLLANLFMPKYYIYKTKEQLREAINTINGLPEAGWIDAIPQIEQQYRVTIVYGDLQKRTDRYGFREAGCRNILHMSNGLPGEITDASDCGSPFT</sequence>
<reference evidence="2 3" key="1">
    <citation type="journal article" date="2012" name="J. Bacteriol.">
        <title>Genome Sequence of the Pattern-Forming Social Bacterium Paenibacillus dendritiformis C454 Chiral Morphotype.</title>
        <authorList>
            <person name="Sirota-Madi A."/>
            <person name="Olender T."/>
            <person name="Helman Y."/>
            <person name="Brainis I."/>
            <person name="Finkelshtein A."/>
            <person name="Roth D."/>
            <person name="Hagai E."/>
            <person name="Leshkowitz D."/>
            <person name="Brodsky L."/>
            <person name="Galatenko V."/>
            <person name="Nikolaev V."/>
            <person name="Gutnick D.L."/>
            <person name="Lancet D."/>
            <person name="Ben-Jacob E."/>
        </authorList>
    </citation>
    <scope>NUCLEOTIDE SEQUENCE [LARGE SCALE GENOMIC DNA]</scope>
    <source>
        <strain evidence="2 3">C454</strain>
    </source>
</reference>
<dbReference type="RefSeq" id="WP_006679464.1">
    <property type="nucleotide sequence ID" value="NZ_AHKH01000122.1"/>
</dbReference>
<keyword evidence="1" id="KW-0812">Transmembrane</keyword>